<protein>
    <submittedName>
        <fullName evidence="3">NAD(P)/FAD-dependent oxidoreductase</fullName>
        <ecNumber evidence="3">1.-.-.-</ecNumber>
    </submittedName>
</protein>
<keyword evidence="1 3" id="KW-0560">Oxidoreductase</keyword>
<evidence type="ECO:0000259" key="2">
    <source>
        <dbReference type="Pfam" id="PF01266"/>
    </source>
</evidence>
<dbReference type="Pfam" id="PF01266">
    <property type="entry name" value="DAO"/>
    <property type="match status" value="1"/>
</dbReference>
<dbReference type="RefSeq" id="WP_067131039.1">
    <property type="nucleotide sequence ID" value="NZ_BBYJ01000008.1"/>
</dbReference>
<dbReference type="Gene3D" id="3.50.50.60">
    <property type="entry name" value="FAD/NAD(P)-binding domain"/>
    <property type="match status" value="1"/>
</dbReference>
<gene>
    <name evidence="3" type="ORF">ACFYXI_18030</name>
</gene>
<dbReference type="InterPro" id="IPR036188">
    <property type="entry name" value="FAD/NAD-bd_sf"/>
</dbReference>
<evidence type="ECO:0000256" key="1">
    <source>
        <dbReference type="ARBA" id="ARBA00023002"/>
    </source>
</evidence>
<dbReference type="InterPro" id="IPR006076">
    <property type="entry name" value="FAD-dep_OxRdtase"/>
</dbReference>
<accession>A0ABW6SUI6</accession>
<dbReference type="GO" id="GO:0016491">
    <property type="term" value="F:oxidoreductase activity"/>
    <property type="evidence" value="ECO:0007669"/>
    <property type="project" value="UniProtKB-KW"/>
</dbReference>
<reference evidence="3 4" key="1">
    <citation type="submission" date="2024-10" db="EMBL/GenBank/DDBJ databases">
        <title>The Natural Products Discovery Center: Release of the First 8490 Sequenced Strains for Exploring Actinobacteria Biosynthetic Diversity.</title>
        <authorList>
            <person name="Kalkreuter E."/>
            <person name="Kautsar S.A."/>
            <person name="Yang D."/>
            <person name="Bader C.D."/>
            <person name="Teijaro C.N."/>
            <person name="Fluegel L."/>
            <person name="Davis C.M."/>
            <person name="Simpson J.R."/>
            <person name="Lauterbach L."/>
            <person name="Steele A.D."/>
            <person name="Gui C."/>
            <person name="Meng S."/>
            <person name="Li G."/>
            <person name="Viehrig K."/>
            <person name="Ye F."/>
            <person name="Su P."/>
            <person name="Kiefer A.F."/>
            <person name="Nichols A."/>
            <person name="Cepeda A.J."/>
            <person name="Yan W."/>
            <person name="Fan B."/>
            <person name="Jiang Y."/>
            <person name="Adhikari A."/>
            <person name="Zheng C.-J."/>
            <person name="Schuster L."/>
            <person name="Cowan T.M."/>
            <person name="Smanski M.J."/>
            <person name="Chevrette M.G."/>
            <person name="De Carvalho L.P.S."/>
            <person name="Shen B."/>
        </authorList>
    </citation>
    <scope>NUCLEOTIDE SEQUENCE [LARGE SCALE GENOMIC DNA]</scope>
    <source>
        <strain evidence="3 4">NPDC002173</strain>
    </source>
</reference>
<dbReference type="SUPFAM" id="SSF51905">
    <property type="entry name" value="FAD/NAD(P)-binding domain"/>
    <property type="match status" value="1"/>
</dbReference>
<organism evidence="3 4">
    <name type="scientific">Microtetraspora malaysiensis</name>
    <dbReference type="NCBI Taxonomy" id="161358"/>
    <lineage>
        <taxon>Bacteria</taxon>
        <taxon>Bacillati</taxon>
        <taxon>Actinomycetota</taxon>
        <taxon>Actinomycetes</taxon>
        <taxon>Streptosporangiales</taxon>
        <taxon>Streptosporangiaceae</taxon>
        <taxon>Microtetraspora</taxon>
    </lineage>
</organism>
<name>A0ABW6SUI6_9ACTN</name>
<dbReference type="EC" id="1.-.-.-" evidence="3"/>
<dbReference type="Gene3D" id="3.30.9.10">
    <property type="entry name" value="D-Amino Acid Oxidase, subunit A, domain 2"/>
    <property type="match status" value="1"/>
</dbReference>
<proteinExistence type="predicted"/>
<comment type="caution">
    <text evidence="3">The sequence shown here is derived from an EMBL/GenBank/DDBJ whole genome shotgun (WGS) entry which is preliminary data.</text>
</comment>
<sequence>MRETCEVAIVGGGVIGCAIAHRIRSQGRSVVLVEAASQLGLGASDAAMGGILTQTESSCLGRLSPVIKHSRDLYPAWLAELAEISGVEVPVLDGGDIQVALDDEEMTRLETEILPLWEASPFAVEQLTAAEARKLEPLLSEAVVGGFLLPDELALDPRELMGALRRTMERAGVAVRLEARALRVASGPGGARVELRGGETIHAETVIVAAGHLSGLLLPALDAVMLPIKGEAYNVRRPGFTTYPLRHHVFAEITSDGRTGYPYLVPRHDGRLAVGVTYEEGVGDPTPTAAGRDEIARWTATLMPAVADWPVERHWAGLRPASADHIPIIGYVDDHRRLVAATGHAGLGITLAPATAELVTAVLDGRADEEIARSLEICRPDRAFTPLRTAPKPAPTAP</sequence>
<dbReference type="PROSITE" id="PS51257">
    <property type="entry name" value="PROKAR_LIPOPROTEIN"/>
    <property type="match status" value="1"/>
</dbReference>
<dbReference type="PANTHER" id="PTHR13847">
    <property type="entry name" value="SARCOSINE DEHYDROGENASE-RELATED"/>
    <property type="match status" value="1"/>
</dbReference>
<dbReference type="EMBL" id="JBIASD010000011">
    <property type="protein sequence ID" value="MFF3667498.1"/>
    <property type="molecule type" value="Genomic_DNA"/>
</dbReference>
<dbReference type="Proteomes" id="UP001602013">
    <property type="component" value="Unassembled WGS sequence"/>
</dbReference>
<feature type="domain" description="FAD dependent oxidoreductase" evidence="2">
    <location>
        <begin position="7"/>
        <end position="361"/>
    </location>
</feature>
<keyword evidence="4" id="KW-1185">Reference proteome</keyword>
<dbReference type="SUPFAM" id="SSF54373">
    <property type="entry name" value="FAD-linked reductases, C-terminal domain"/>
    <property type="match status" value="1"/>
</dbReference>
<dbReference type="PANTHER" id="PTHR13847:SF289">
    <property type="entry name" value="GLYCINE OXIDASE"/>
    <property type="match status" value="1"/>
</dbReference>
<evidence type="ECO:0000313" key="4">
    <source>
        <dbReference type="Proteomes" id="UP001602013"/>
    </source>
</evidence>
<evidence type="ECO:0000313" key="3">
    <source>
        <dbReference type="EMBL" id="MFF3667498.1"/>
    </source>
</evidence>